<dbReference type="STRING" id="1921510.BSL82_17235"/>
<evidence type="ECO:0000313" key="1">
    <source>
        <dbReference type="EMBL" id="API60806.1"/>
    </source>
</evidence>
<protein>
    <recommendedName>
        <fullName evidence="3">Flagellar protein FliT</fullName>
    </recommendedName>
</protein>
<sequence length="106" mass="11267">MSDVATLSQDLETVGSAALSSVSAGDWEGFERYEVARLQLVMSLGALAREEASRRGAVVTALYRAADQGRTIATAVEAARLRHNAGSGEALRQDRAARAYASINRV</sequence>
<evidence type="ECO:0000313" key="2">
    <source>
        <dbReference type="Proteomes" id="UP000182063"/>
    </source>
</evidence>
<proteinExistence type="predicted"/>
<evidence type="ECO:0008006" key="3">
    <source>
        <dbReference type="Google" id="ProtNLM"/>
    </source>
</evidence>
<dbReference type="KEGG" id="sphj:BSL82_17235"/>
<accession>A0A1L3ZYU2</accession>
<reference evidence="2" key="1">
    <citation type="submission" date="2016-11" db="EMBL/GenBank/DDBJ databases">
        <title>Complete Genome Sequence of alachlor-degrading Sphingomonas sp. strain JJ-A5.</title>
        <authorList>
            <person name="Lee H."/>
            <person name="Ka J.-O."/>
        </authorList>
    </citation>
    <scope>NUCLEOTIDE SEQUENCE [LARGE SCALE GENOMIC DNA]</scope>
    <source>
        <strain evidence="2">JJ-A5</strain>
    </source>
</reference>
<gene>
    <name evidence="1" type="ORF">BSL82_17235</name>
</gene>
<organism evidence="1 2">
    <name type="scientific">Tardibacter chloracetimidivorans</name>
    <dbReference type="NCBI Taxonomy" id="1921510"/>
    <lineage>
        <taxon>Bacteria</taxon>
        <taxon>Pseudomonadati</taxon>
        <taxon>Pseudomonadota</taxon>
        <taxon>Alphaproteobacteria</taxon>
        <taxon>Sphingomonadales</taxon>
        <taxon>Sphingomonadaceae</taxon>
        <taxon>Tardibacter</taxon>
    </lineage>
</organism>
<dbReference type="AlphaFoldDB" id="A0A1L3ZYU2"/>
<dbReference type="RefSeq" id="WP_072598464.1">
    <property type="nucleotide sequence ID" value="NZ_CP018221.1"/>
</dbReference>
<keyword evidence="2" id="KW-1185">Reference proteome</keyword>
<dbReference type="Proteomes" id="UP000182063">
    <property type="component" value="Chromosome"/>
</dbReference>
<dbReference type="EMBL" id="CP018221">
    <property type="protein sequence ID" value="API60806.1"/>
    <property type="molecule type" value="Genomic_DNA"/>
</dbReference>
<name>A0A1L3ZYU2_9SPHN</name>